<protein>
    <submittedName>
        <fullName evidence="2">SIS domain-containing protein</fullName>
    </submittedName>
</protein>
<dbReference type="InterPro" id="IPR035461">
    <property type="entry name" value="GmhA/DiaA"/>
</dbReference>
<dbReference type="InterPro" id="IPR001347">
    <property type="entry name" value="SIS_dom"/>
</dbReference>
<evidence type="ECO:0000313" key="2">
    <source>
        <dbReference type="EMBL" id="UVI32249.1"/>
    </source>
</evidence>
<evidence type="ECO:0000313" key="3">
    <source>
        <dbReference type="Proteomes" id="UP001057877"/>
    </source>
</evidence>
<dbReference type="Proteomes" id="UP001057877">
    <property type="component" value="Chromosome"/>
</dbReference>
<proteinExistence type="predicted"/>
<feature type="domain" description="SIS" evidence="1">
    <location>
        <begin position="29"/>
        <end position="211"/>
    </location>
</feature>
<dbReference type="PROSITE" id="PS51464">
    <property type="entry name" value="SIS"/>
    <property type="match status" value="1"/>
</dbReference>
<keyword evidence="3" id="KW-1185">Reference proteome</keyword>
<organism evidence="2 3">
    <name type="scientific">Paenibacillus spongiae</name>
    <dbReference type="NCBI Taxonomy" id="2909671"/>
    <lineage>
        <taxon>Bacteria</taxon>
        <taxon>Bacillati</taxon>
        <taxon>Bacillota</taxon>
        <taxon>Bacilli</taxon>
        <taxon>Bacillales</taxon>
        <taxon>Paenibacillaceae</taxon>
        <taxon>Paenibacillus</taxon>
    </lineage>
</organism>
<dbReference type="InterPro" id="IPR046348">
    <property type="entry name" value="SIS_dom_sf"/>
</dbReference>
<gene>
    <name evidence="2" type="ORF">L1F29_10720</name>
</gene>
<dbReference type="RefSeq" id="WP_258388306.1">
    <property type="nucleotide sequence ID" value="NZ_CP091430.1"/>
</dbReference>
<dbReference type="CDD" id="cd05006">
    <property type="entry name" value="SIS_GmhA"/>
    <property type="match status" value="1"/>
</dbReference>
<dbReference type="Pfam" id="PF13580">
    <property type="entry name" value="SIS_2"/>
    <property type="match status" value="2"/>
</dbReference>
<dbReference type="SUPFAM" id="SSF53697">
    <property type="entry name" value="SIS domain"/>
    <property type="match status" value="1"/>
</dbReference>
<evidence type="ECO:0000259" key="1">
    <source>
        <dbReference type="PROSITE" id="PS51464"/>
    </source>
</evidence>
<name>A0ABY5SF22_9BACL</name>
<dbReference type="EMBL" id="CP091430">
    <property type="protein sequence ID" value="UVI32249.1"/>
    <property type="molecule type" value="Genomic_DNA"/>
</dbReference>
<accession>A0ABY5SF22</accession>
<dbReference type="InterPro" id="IPR050099">
    <property type="entry name" value="SIS_GmhA/DiaA_subfam"/>
</dbReference>
<dbReference type="Gene3D" id="3.40.50.10490">
    <property type="entry name" value="Glucose-6-phosphate isomerase like protein, domain 1"/>
    <property type="match status" value="1"/>
</dbReference>
<dbReference type="PANTHER" id="PTHR30390">
    <property type="entry name" value="SEDOHEPTULOSE 7-PHOSPHATE ISOMERASE / DNAA INITIATOR-ASSOCIATING FACTOR FOR REPLICATION INITIATION"/>
    <property type="match status" value="1"/>
</dbReference>
<dbReference type="PANTHER" id="PTHR30390:SF6">
    <property type="entry name" value="DNAA INITIATOR-ASSOCIATING PROTEIN DIAA"/>
    <property type="match status" value="1"/>
</dbReference>
<sequence length="211" mass="22795">MEPVLEQMIRKYPEMEICLPDIGMAVELLHRTYANGGKVLVCGNGGSASDSEHIVGELMKGFMLRRPVNDSVRTRLNEAFPENGNYLADHLQGALPAISLVSQSALATAFINDVEPDMVFAQQVFGYVNEGDAVIGLSTSGNSKNVLHALQVAKAMGAHAIGLTGRSGGLMNGVCDTVIRVPYDSTPDIQERHLPVYHAICMMLEEAFFTS</sequence>
<reference evidence="2" key="1">
    <citation type="submission" date="2022-01" db="EMBL/GenBank/DDBJ databases">
        <title>Paenibacillus spongiae sp. nov., isolated from marine sponge.</title>
        <authorList>
            <person name="Li Z."/>
            <person name="Zhang M."/>
        </authorList>
    </citation>
    <scope>NUCLEOTIDE SEQUENCE</scope>
    <source>
        <strain evidence="2">PHS-Z3</strain>
    </source>
</reference>